<comment type="caution">
    <text evidence="2">The sequence shown here is derived from an EMBL/GenBank/DDBJ whole genome shotgun (WGS) entry which is preliminary data.</text>
</comment>
<dbReference type="EMBL" id="BSVA01000001">
    <property type="protein sequence ID" value="GMA90772.1"/>
    <property type="molecule type" value="Genomic_DNA"/>
</dbReference>
<feature type="compositionally biased region" description="Pro residues" evidence="1">
    <location>
        <begin position="78"/>
        <end position="94"/>
    </location>
</feature>
<keyword evidence="3" id="KW-1185">Reference proteome</keyword>
<name>A0ABQ6JSS3_9MICO</name>
<sequence>MIGSLPAGTRVLALERSDDSAFLGVRDPHDFSRVLWLDRADVVVDGGLDVASLPVGDACPTVVALEPEPEPQPDPEPEPGPQPQPRPQPQPQPQPVNQAPTIVTMAASSNPVWCTDLTTITVAASDDHSVTGVSLSWTGLVSNSAAMARSGSVWTYSFDPPTDGGLSANVTFTAIASDGSLASPPRQLVLQVNCLG</sequence>
<organism evidence="2 3">
    <name type="scientific">Homoserinibacter gongjuensis</name>
    <dbReference type="NCBI Taxonomy" id="1162968"/>
    <lineage>
        <taxon>Bacteria</taxon>
        <taxon>Bacillati</taxon>
        <taxon>Actinomycetota</taxon>
        <taxon>Actinomycetes</taxon>
        <taxon>Micrococcales</taxon>
        <taxon>Microbacteriaceae</taxon>
        <taxon>Homoserinibacter</taxon>
    </lineage>
</organism>
<reference evidence="3" key="1">
    <citation type="journal article" date="2019" name="Int. J. Syst. Evol. Microbiol.">
        <title>The Global Catalogue of Microorganisms (GCM) 10K type strain sequencing project: providing services to taxonomists for standard genome sequencing and annotation.</title>
        <authorList>
            <consortium name="The Broad Institute Genomics Platform"/>
            <consortium name="The Broad Institute Genome Sequencing Center for Infectious Disease"/>
            <person name="Wu L."/>
            <person name="Ma J."/>
        </authorList>
    </citation>
    <scope>NUCLEOTIDE SEQUENCE [LARGE SCALE GENOMIC DNA]</scope>
    <source>
        <strain evidence="3">NBRC 108755</strain>
    </source>
</reference>
<dbReference type="Proteomes" id="UP001157069">
    <property type="component" value="Unassembled WGS sequence"/>
</dbReference>
<feature type="region of interest" description="Disordered" evidence="1">
    <location>
        <begin position="64"/>
        <end position="97"/>
    </location>
</feature>
<proteinExistence type="predicted"/>
<feature type="compositionally biased region" description="Acidic residues" evidence="1">
    <location>
        <begin position="67"/>
        <end position="77"/>
    </location>
</feature>
<evidence type="ECO:0000313" key="3">
    <source>
        <dbReference type="Proteomes" id="UP001157069"/>
    </source>
</evidence>
<accession>A0ABQ6JSS3</accession>
<evidence type="ECO:0000313" key="2">
    <source>
        <dbReference type="EMBL" id="GMA90772.1"/>
    </source>
</evidence>
<evidence type="ECO:0000256" key="1">
    <source>
        <dbReference type="SAM" id="MobiDB-lite"/>
    </source>
</evidence>
<protein>
    <submittedName>
        <fullName evidence="2">Uncharacterized protein</fullName>
    </submittedName>
</protein>
<gene>
    <name evidence="2" type="ORF">GCM10025869_13010</name>
</gene>